<dbReference type="InterPro" id="IPR008707">
    <property type="entry name" value="B-propeller_PilY1"/>
</dbReference>
<feature type="domain" description="PilY1 beta-propeller" evidence="5">
    <location>
        <begin position="629"/>
        <end position="983"/>
    </location>
</feature>
<reference evidence="7" key="1">
    <citation type="journal article" date="2019" name="Int. J. Syst. Evol. Microbiol.">
        <title>The Global Catalogue of Microorganisms (GCM) 10K type strain sequencing project: providing services to taxonomists for standard genome sequencing and annotation.</title>
        <authorList>
            <consortium name="The Broad Institute Genomics Platform"/>
            <consortium name="The Broad Institute Genome Sequencing Center for Infectious Disease"/>
            <person name="Wu L."/>
            <person name="Ma J."/>
        </authorList>
    </citation>
    <scope>NUCLEOTIDE SEQUENCE [LARGE SCALE GENOMIC DNA]</scope>
    <source>
        <strain evidence="7">CCUG 54356</strain>
    </source>
</reference>
<evidence type="ECO:0000256" key="4">
    <source>
        <dbReference type="SAM" id="SignalP"/>
    </source>
</evidence>
<name>A0ABW3UDS9_9GAMM</name>
<evidence type="ECO:0000259" key="5">
    <source>
        <dbReference type="Pfam" id="PF05567"/>
    </source>
</evidence>
<evidence type="ECO:0000256" key="3">
    <source>
        <dbReference type="SAM" id="MobiDB-lite"/>
    </source>
</evidence>
<dbReference type="Gene3D" id="3.40.50.410">
    <property type="entry name" value="von Willebrand factor, type A domain"/>
    <property type="match status" value="1"/>
</dbReference>
<evidence type="ECO:0000313" key="6">
    <source>
        <dbReference type="EMBL" id="MFD1217980.1"/>
    </source>
</evidence>
<keyword evidence="4" id="KW-0732">Signal</keyword>
<dbReference type="RefSeq" id="WP_230435586.1">
    <property type="nucleotide sequence ID" value="NZ_CP087715.1"/>
</dbReference>
<evidence type="ECO:0000256" key="2">
    <source>
        <dbReference type="ARBA" id="ARBA00022837"/>
    </source>
</evidence>
<keyword evidence="7" id="KW-1185">Reference proteome</keyword>
<dbReference type="EMBL" id="JBHTLR010000022">
    <property type="protein sequence ID" value="MFD1217980.1"/>
    <property type="molecule type" value="Genomic_DNA"/>
</dbReference>
<protein>
    <submittedName>
        <fullName evidence="6">PilC/PilY family type IV pilus protein</fullName>
    </submittedName>
</protein>
<feature type="signal peptide" evidence="4">
    <location>
        <begin position="1"/>
        <end position="30"/>
    </location>
</feature>
<evidence type="ECO:0000256" key="1">
    <source>
        <dbReference type="ARBA" id="ARBA00022723"/>
    </source>
</evidence>
<keyword evidence="1" id="KW-0479">Metal-binding</keyword>
<dbReference type="InterPro" id="IPR036465">
    <property type="entry name" value="vWFA_dom_sf"/>
</dbReference>
<sequence>MKRNDQITLRVSFRSLIAAFSLTLATSVSAAPGELSDVPLYTRGGAEPNIMFVLDSSGSMQGEIWPPSDYESEADYGTCSNPISNTYTTTEEQWVWPQGWVEVEVERNHNYEINFRVNRTDGSVQFKVDDGGGWRTWNNSSNCFDEDDDYRAWIHAYGDYGNYYYTGSDPQFGDYRDESASGKLLNWYFSELNDAGTYVAAKFLGADGDAARSKVPVTRTDVMKASAAELVAGLEDVRVGLMQFDGSGNANGGEMLAGLTSVSADTRDSLLSAIATIGANGGTPLGETFEDVGRYFISGYENEELSIVQESWQGVTTETKNGSEIFESEPIWNGVAKPNRTVEGGAIQYYCQKSFMVALTDGEPTSDRNVSSELEDYDYNCDGIDGCTTGNDESMDDVVKALYDMDLRPDLKDADDQPVQHNIASYMIGFANSDLSNSKVLTNSGYFGAGYHTPEKECSGSDCSYVYSADNASQLAVTFNQIINKVRAVVGSSSSVAFNSTSLEAGSAIFAASFDSGDWSGGLSALGLDDEGDIDFDATWNAGDILDDMDPDERVMLTYRPGTGGVPFTVAGLDFDGSDGDTEADLNINTSSGTAVEDDRASERIAYLRGDRSNEGNSADEFRQRGGVLGDIVNSTPVYVGAPDAGWASKDFPEAASYAAFKSQKSSRTPVVYVGANDGFLHGFNATTSGADAGKELIAYSPAVLASTGLEEGLHALTSQNYLHKYYVDGTPTVVDAYLGDGGNGAWKSVLVGGLGGGGKGYFALDVTDPSNFSEDNAGSIVLWEFTDSDNSNLGYTFSRPQIGRMPNGKWAAIFGNGYNSHTGDAGLFIVYLDGSGHVYLSTSTGSSADKNGLSTPAIVDADLDGTIDRVYAGDLRGNMWAFDVDSTVAAEWTVVNSAGTATPLFTASGEPITAAPLVARNTAYKNGASPNLLVTFGTGQYLTEQDTTDTTAGGFYAVSDNGSYGLSKSNLIARTINSSLQDGNRTLTGTSLNWSTSRLGWYIQLQPGSATQGGERVVARPDLLRNIIFFNTIIPTGQVCSAGGHGWLMDVDIRTGLPPEGEGVYDGNGDGVIDEDDAAYVGERVDGGMPNGSGFSGGNQYVPITDGSIDPRPVDPPAGDRVGRLSWEELTPD</sequence>
<organism evidence="6 7">
    <name type="scientific">Microbulbifer celer</name>
    <dbReference type="NCBI Taxonomy" id="435905"/>
    <lineage>
        <taxon>Bacteria</taxon>
        <taxon>Pseudomonadati</taxon>
        <taxon>Pseudomonadota</taxon>
        <taxon>Gammaproteobacteria</taxon>
        <taxon>Cellvibrionales</taxon>
        <taxon>Microbulbiferaceae</taxon>
        <taxon>Microbulbifer</taxon>
    </lineage>
</organism>
<dbReference type="SUPFAM" id="SSF53300">
    <property type="entry name" value="vWA-like"/>
    <property type="match status" value="1"/>
</dbReference>
<proteinExistence type="predicted"/>
<accession>A0ABW3UDS9</accession>
<comment type="caution">
    <text evidence="6">The sequence shown here is derived from an EMBL/GenBank/DDBJ whole genome shotgun (WGS) entry which is preliminary data.</text>
</comment>
<feature type="region of interest" description="Disordered" evidence="3">
    <location>
        <begin position="1089"/>
        <end position="1134"/>
    </location>
</feature>
<dbReference type="Pfam" id="PF05567">
    <property type="entry name" value="T4P_PilY1"/>
    <property type="match status" value="1"/>
</dbReference>
<evidence type="ECO:0000313" key="7">
    <source>
        <dbReference type="Proteomes" id="UP001597264"/>
    </source>
</evidence>
<gene>
    <name evidence="6" type="ORF">ACFQ2X_15350</name>
</gene>
<dbReference type="Proteomes" id="UP001597264">
    <property type="component" value="Unassembled WGS sequence"/>
</dbReference>
<feature type="chain" id="PRO_5046086849" evidence="4">
    <location>
        <begin position="31"/>
        <end position="1134"/>
    </location>
</feature>
<keyword evidence="2" id="KW-0106">Calcium</keyword>